<evidence type="ECO:0000256" key="3">
    <source>
        <dbReference type="ARBA" id="ARBA00010942"/>
    </source>
</evidence>
<dbReference type="InterPro" id="IPR027463">
    <property type="entry name" value="AcrB_DN_DC_subdom"/>
</dbReference>
<evidence type="ECO:0000313" key="10">
    <source>
        <dbReference type="EMBL" id="TDE10532.1"/>
    </source>
</evidence>
<keyword evidence="7 9" id="KW-1133">Transmembrane helix</keyword>
<keyword evidence="4" id="KW-0813">Transport</keyword>
<dbReference type="NCBIfam" id="TIGR00914">
    <property type="entry name" value="2A0601"/>
    <property type="match status" value="1"/>
</dbReference>
<dbReference type="Pfam" id="PF02321">
    <property type="entry name" value="OEP"/>
    <property type="match status" value="2"/>
</dbReference>
<evidence type="ECO:0000256" key="1">
    <source>
        <dbReference type="ARBA" id="ARBA00004651"/>
    </source>
</evidence>
<dbReference type="GO" id="GO:0015562">
    <property type="term" value="F:efflux transmembrane transporter activity"/>
    <property type="evidence" value="ECO:0007669"/>
    <property type="project" value="InterPro"/>
</dbReference>
<dbReference type="SUPFAM" id="SSF56954">
    <property type="entry name" value="Outer membrane efflux proteins (OEP)"/>
    <property type="match status" value="1"/>
</dbReference>
<feature type="transmembrane region" description="Helical" evidence="9">
    <location>
        <begin position="1045"/>
        <end position="1063"/>
    </location>
</feature>
<evidence type="ECO:0000256" key="6">
    <source>
        <dbReference type="ARBA" id="ARBA00022692"/>
    </source>
</evidence>
<reference evidence="10 11" key="1">
    <citation type="submission" date="2019-03" db="EMBL/GenBank/DDBJ databases">
        <title>Dyadobacter AR-3-6 sp. nov., isolated from arctic soil.</title>
        <authorList>
            <person name="Chaudhary D.K."/>
        </authorList>
    </citation>
    <scope>NUCLEOTIDE SEQUENCE [LARGE SCALE GENOMIC DNA]</scope>
    <source>
        <strain evidence="10 11">AR-3-6</strain>
    </source>
</reference>
<organism evidence="10 11">
    <name type="scientific">Dyadobacter psychrotolerans</name>
    <dbReference type="NCBI Taxonomy" id="2541721"/>
    <lineage>
        <taxon>Bacteria</taxon>
        <taxon>Pseudomonadati</taxon>
        <taxon>Bacteroidota</taxon>
        <taxon>Cytophagia</taxon>
        <taxon>Cytophagales</taxon>
        <taxon>Spirosomataceae</taxon>
        <taxon>Dyadobacter</taxon>
    </lineage>
</organism>
<dbReference type="SUPFAM" id="SSF82714">
    <property type="entry name" value="Multidrug efflux transporter AcrB TolC docking domain, DN and DC subdomains"/>
    <property type="match status" value="2"/>
</dbReference>
<comment type="similarity">
    <text evidence="2">Belongs to the outer membrane factor (OMF) (TC 1.B.17) family.</text>
</comment>
<feature type="transmembrane region" description="Helical" evidence="9">
    <location>
        <begin position="877"/>
        <end position="896"/>
    </location>
</feature>
<keyword evidence="5" id="KW-1003">Cell membrane</keyword>
<dbReference type="EMBL" id="SMFL01000015">
    <property type="protein sequence ID" value="TDE10532.1"/>
    <property type="molecule type" value="Genomic_DNA"/>
</dbReference>
<dbReference type="Proteomes" id="UP000294850">
    <property type="component" value="Unassembled WGS sequence"/>
</dbReference>
<dbReference type="InterPro" id="IPR001036">
    <property type="entry name" value="Acrflvin-R"/>
</dbReference>
<evidence type="ECO:0000256" key="2">
    <source>
        <dbReference type="ARBA" id="ARBA00007613"/>
    </source>
</evidence>
<dbReference type="PANTHER" id="PTHR32063">
    <property type="match status" value="1"/>
</dbReference>
<dbReference type="SUPFAM" id="SSF82693">
    <property type="entry name" value="Multidrug efflux transporter AcrB pore domain, PN1, PN2, PC1 and PC2 subdomains"/>
    <property type="match status" value="2"/>
</dbReference>
<sequence length="1460" mass="161914">MLDRIIYFSIHNKLIIGLFTAALVIWGVYSVTKLPIDAVPDITDNQVQIITTSPSLAAQEVERLVTFPVETAMATIPNIREIRSMSRFGLSVITIVFKDQTDVYWARQQVTERLKTASEQIPDGIGSPELAPVTTGLGEIYQYVLHTKKGYETRYPPMELRSVQDWIVRRQLLGTDGVADVSSFGGFLKQYEIAIDPFKLRSFQISISDIFAALEKNNQNTGGAYIDKKPNAYFIRSEGLIESLTDIGQIQVKQTPDGLPVLIRDLATVRFGHAVRYGAMTRNDEGEVVGGLVLMLKGANSSQVIANVKERIEQIRKTLPDGVVIEPFLDRTKLVNNAISTVSRNLLEGALIVIFVLVLLLGNLRAGLVVASVIPLAMLFAVSMMNLFGVSGNLMSLGAIDFGLIVDGAVIIVEATLHHILGKKYTHRLSQPEMDQEVFESASKIRNSAAFGEIIILIVYLPILALVGIEGKMFRPMAQTVSFSILGAFILSLTYVPMVSALFLSKQNTHKVNISDKIIAFFHRLYIPALAFSLRRSFVTIFLSVVLFAISVYLFLNMGGEFIPQLDEGDFAVETRVLTGSSLSETVDAVQKASGILNKEFPDEVIETVGKIGSSEIPTDPMPVEAADLMVILKDKSQWKKAKNREELAEKMQAVLEERIAGVTFGFQQPIQMRFNELMTGVKQDVAIKIFGEDLEVLAEQAKKIGKLVRSVEGAEDVYVEEISGLPQIVVKFKRDQMSRFGVSIEDANRTINTAFAGSAAGIVYEGEKRFDLVVRLNQESRKTMDDVSKLFVSTSHGELIPLEQIAFIEIKTGANQIQREDAKRRITVSFNVRGRDVSSIVDELQSKIDQNIKLPAGYYTTYGGQFQNLREANTRLSIAVPIALLLIFVLLYFTFNSLRQSLLILTAIPLSAIGGVLALWIRGMPFSISAGIGFIALFGVAVLNGIVLIAEFNFLRKQGLNDLKQVIQQGTETRLRPVLMTALVASLGFLPMALSTNAGAEVQRPLATVVIGGLVSATLLTLLVLPVLYLLTEKRFNPGNPIKAVSLLLLVFITFSLIPSKVSAQTPDIKVREITLQDAIREATDKNLEVRDGLYQIEFQEALKKTAADLPKTELSWMAGQYNSTRFDNHFTFSQSIPNPATVRKRKDVFSQQVNTVHAKLEITKAELTRQVKKVYIDLLFSNHQKILLDQQSQRTDRFVKAAELRYKTGEANKLEYSVALSEQADLQARIINLQADQRMQERQLQLLMNSPNPVVTSDDSLSLLEIVLPDSSLISDNPYLNYLRQQIGLEQKLTSLQRSNLLPDFSLGYFNQSLTGFQNVNGTETFFGSGKRFQGFQVGLSLPVFNGATKARIKAAGISEKLAQNQLEISNQRLMSQFQQALDSYKKAAESLSVFKSRSLPLANEISSNATKAYEAGEIGYIEFSQSLSKALNIQLTHLNLLKLHNDSVIEIEFLINK</sequence>
<keyword evidence="8 9" id="KW-0472">Membrane</keyword>
<evidence type="ECO:0000256" key="4">
    <source>
        <dbReference type="ARBA" id="ARBA00022448"/>
    </source>
</evidence>
<feature type="transmembrane region" description="Helical" evidence="9">
    <location>
        <begin position="394"/>
        <end position="417"/>
    </location>
</feature>
<comment type="subcellular location">
    <subcellularLocation>
        <location evidence="1">Cell membrane</location>
        <topology evidence="1">Multi-pass membrane protein</topology>
    </subcellularLocation>
</comment>
<comment type="similarity">
    <text evidence="3">Belongs to the resistance-nodulation-cell division (RND) (TC 2.A.6) family.</text>
</comment>
<dbReference type="GO" id="GO:0042910">
    <property type="term" value="F:xenobiotic transmembrane transporter activity"/>
    <property type="evidence" value="ECO:0007669"/>
    <property type="project" value="TreeGrafter"/>
</dbReference>
<dbReference type="SUPFAM" id="SSF82866">
    <property type="entry name" value="Multidrug efflux transporter AcrB transmembrane domain"/>
    <property type="match status" value="2"/>
</dbReference>
<evidence type="ECO:0000256" key="9">
    <source>
        <dbReference type="SAM" id="Phobius"/>
    </source>
</evidence>
<dbReference type="Gene3D" id="3.30.70.1320">
    <property type="entry name" value="Multidrug efflux transporter AcrB pore domain like"/>
    <property type="match status" value="1"/>
</dbReference>
<keyword evidence="6 9" id="KW-0812">Transmembrane</keyword>
<feature type="transmembrane region" description="Helical" evidence="9">
    <location>
        <begin position="368"/>
        <end position="388"/>
    </location>
</feature>
<evidence type="ECO:0000256" key="7">
    <source>
        <dbReference type="ARBA" id="ARBA00022989"/>
    </source>
</evidence>
<feature type="transmembrane region" description="Helical" evidence="9">
    <location>
        <begin position="1007"/>
        <end position="1033"/>
    </location>
</feature>
<evidence type="ECO:0000256" key="5">
    <source>
        <dbReference type="ARBA" id="ARBA00022475"/>
    </source>
</evidence>
<feature type="transmembrane region" description="Helical" evidence="9">
    <location>
        <begin position="903"/>
        <end position="922"/>
    </location>
</feature>
<feature type="transmembrane region" description="Helical" evidence="9">
    <location>
        <begin position="449"/>
        <end position="469"/>
    </location>
</feature>
<feature type="transmembrane region" description="Helical" evidence="9">
    <location>
        <begin position="342"/>
        <end position="361"/>
    </location>
</feature>
<dbReference type="PANTHER" id="PTHR32063:SF24">
    <property type="entry name" value="CATION EFFLUX SYSTEM (ACRB_ACRD_ACRF FAMILY)"/>
    <property type="match status" value="1"/>
</dbReference>
<dbReference type="Gene3D" id="3.30.70.1430">
    <property type="entry name" value="Multidrug efflux transporter AcrB pore domain"/>
    <property type="match status" value="2"/>
</dbReference>
<evidence type="ECO:0000256" key="8">
    <source>
        <dbReference type="ARBA" id="ARBA00023136"/>
    </source>
</evidence>
<dbReference type="RefSeq" id="WP_131961654.1">
    <property type="nucleotide sequence ID" value="NZ_SMFL01000015.1"/>
</dbReference>
<gene>
    <name evidence="10" type="ORF">E0F88_28025</name>
</gene>
<proteinExistence type="inferred from homology"/>
<dbReference type="Gene3D" id="3.30.70.1440">
    <property type="entry name" value="Multidrug efflux transporter AcrB pore domain"/>
    <property type="match status" value="1"/>
</dbReference>
<accession>A0A4R5DA77</accession>
<dbReference type="PRINTS" id="PR00702">
    <property type="entry name" value="ACRIFLAVINRP"/>
</dbReference>
<feature type="transmembrane region" description="Helical" evidence="9">
    <location>
        <begin position="525"/>
        <end position="556"/>
    </location>
</feature>
<dbReference type="Gene3D" id="1.20.1600.10">
    <property type="entry name" value="Outer membrane efflux proteins (OEP)"/>
    <property type="match status" value="1"/>
</dbReference>
<comment type="caution">
    <text evidence="10">The sequence shown here is derived from an EMBL/GenBank/DDBJ whole genome shotgun (WGS) entry which is preliminary data.</text>
</comment>
<feature type="transmembrane region" description="Helical" evidence="9">
    <location>
        <begin position="976"/>
        <end position="995"/>
    </location>
</feature>
<dbReference type="InterPro" id="IPR004763">
    <property type="entry name" value="CusA-like"/>
</dbReference>
<feature type="transmembrane region" description="Helical" evidence="9">
    <location>
        <begin position="928"/>
        <end position="955"/>
    </location>
</feature>
<dbReference type="Pfam" id="PF00873">
    <property type="entry name" value="ACR_tran"/>
    <property type="match status" value="1"/>
</dbReference>
<dbReference type="Gene3D" id="1.20.1640.10">
    <property type="entry name" value="Multidrug efflux transporter AcrB transmembrane domain"/>
    <property type="match status" value="2"/>
</dbReference>
<dbReference type="GO" id="GO:0005886">
    <property type="term" value="C:plasma membrane"/>
    <property type="evidence" value="ECO:0007669"/>
    <property type="project" value="UniProtKB-SubCell"/>
</dbReference>
<name>A0A4R5DA77_9BACT</name>
<dbReference type="GO" id="GO:0008324">
    <property type="term" value="F:monoatomic cation transmembrane transporter activity"/>
    <property type="evidence" value="ECO:0007669"/>
    <property type="project" value="InterPro"/>
</dbReference>
<protein>
    <submittedName>
        <fullName evidence="10">CusA/CzcA family heavy metal efflux RND transporter</fullName>
    </submittedName>
</protein>
<feature type="transmembrane region" description="Helical" evidence="9">
    <location>
        <begin position="481"/>
        <end position="504"/>
    </location>
</feature>
<dbReference type="Gene3D" id="3.30.2090.10">
    <property type="entry name" value="Multidrug efflux transporter AcrB TolC docking domain, DN and DC subdomains"/>
    <property type="match status" value="2"/>
</dbReference>
<keyword evidence="11" id="KW-1185">Reference proteome</keyword>
<dbReference type="OrthoDB" id="636130at2"/>
<evidence type="ECO:0000313" key="11">
    <source>
        <dbReference type="Proteomes" id="UP000294850"/>
    </source>
</evidence>
<dbReference type="InterPro" id="IPR003423">
    <property type="entry name" value="OMP_efflux"/>
</dbReference>